<dbReference type="NCBIfam" id="TIGR03970">
    <property type="entry name" value="Rv0697"/>
    <property type="match status" value="1"/>
</dbReference>
<dbReference type="SUPFAM" id="SSF54373">
    <property type="entry name" value="FAD-linked reductases, C-terminal domain"/>
    <property type="match status" value="1"/>
</dbReference>
<accession>A0A076EHN9</accession>
<dbReference type="Pfam" id="PF05199">
    <property type="entry name" value="GMC_oxred_C"/>
    <property type="match status" value="1"/>
</dbReference>
<protein>
    <recommendedName>
        <fullName evidence="6">Glucose-methanol-choline oxidoreductase N-terminal domain-containing protein</fullName>
    </recommendedName>
</protein>
<dbReference type="Gene3D" id="3.30.410.40">
    <property type="match status" value="1"/>
</dbReference>
<dbReference type="InterPro" id="IPR000172">
    <property type="entry name" value="GMC_OxRdtase_N"/>
</dbReference>
<evidence type="ECO:0000259" key="6">
    <source>
        <dbReference type="PROSITE" id="PS00624"/>
    </source>
</evidence>
<dbReference type="InterPro" id="IPR007867">
    <property type="entry name" value="GMC_OxRtase_C"/>
</dbReference>
<organism evidence="7 8">
    <name type="scientific">Rhodococcus opacus</name>
    <name type="common">Nocardia opaca</name>
    <dbReference type="NCBI Taxonomy" id="37919"/>
    <lineage>
        <taxon>Bacteria</taxon>
        <taxon>Bacillati</taxon>
        <taxon>Actinomycetota</taxon>
        <taxon>Actinomycetes</taxon>
        <taxon>Mycobacteriales</taxon>
        <taxon>Nocardiaceae</taxon>
        <taxon>Rhodococcus</taxon>
    </lineage>
</organism>
<evidence type="ECO:0000313" key="8">
    <source>
        <dbReference type="Proteomes" id="UP000028488"/>
    </source>
</evidence>
<dbReference type="Proteomes" id="UP000028488">
    <property type="component" value="Chromosome"/>
</dbReference>
<proteinExistence type="inferred from homology"/>
<dbReference type="InterPro" id="IPR012132">
    <property type="entry name" value="GMC_OxRdtase"/>
</dbReference>
<keyword evidence="4 5" id="KW-0274">FAD</keyword>
<name>A0A076EHN9_RHOOP</name>
<feature type="binding site" evidence="5">
    <location>
        <position position="85"/>
    </location>
    <ligand>
        <name>FAD</name>
        <dbReference type="ChEBI" id="CHEBI:57692"/>
    </ligand>
</feature>
<dbReference type="EMBL" id="CP008947">
    <property type="protein sequence ID" value="AII05715.1"/>
    <property type="molecule type" value="Genomic_DNA"/>
</dbReference>
<dbReference type="InterPro" id="IPR023978">
    <property type="entry name" value="GMC_oxidoreductase_bact"/>
</dbReference>
<dbReference type="SUPFAM" id="SSF51905">
    <property type="entry name" value="FAD/NAD(P)-binding domain"/>
    <property type="match status" value="1"/>
</dbReference>
<evidence type="ECO:0000256" key="1">
    <source>
        <dbReference type="ARBA" id="ARBA00001974"/>
    </source>
</evidence>
<evidence type="ECO:0000313" key="7">
    <source>
        <dbReference type="EMBL" id="AII05715.1"/>
    </source>
</evidence>
<feature type="domain" description="Glucose-methanol-choline oxidoreductase N-terminal" evidence="6">
    <location>
        <begin position="256"/>
        <end position="270"/>
    </location>
</feature>
<reference evidence="7 8" key="1">
    <citation type="submission" date="2014-07" db="EMBL/GenBank/DDBJ databases">
        <title>Genome Sequence of Rhodococcus opacus Strain R7, a Biodegrader of Mono- and Polycyclic Aromatic Hydrocarbons.</title>
        <authorList>
            <person name="Di Gennaro P."/>
            <person name="Zampolli J."/>
            <person name="Presti I."/>
            <person name="Cappelletti M."/>
            <person name="D'Ursi P."/>
            <person name="Orro A."/>
            <person name="Mezzelani A."/>
            <person name="Milanesi L."/>
        </authorList>
    </citation>
    <scope>NUCLEOTIDE SEQUENCE [LARGE SCALE GENOMIC DNA]</scope>
    <source>
        <strain evidence="7 8">R7</strain>
    </source>
</reference>
<comment type="similarity">
    <text evidence="2">Belongs to the GMC oxidoreductase family.</text>
</comment>
<dbReference type="PANTHER" id="PTHR11552">
    <property type="entry name" value="GLUCOSE-METHANOL-CHOLINE GMC OXIDOREDUCTASE"/>
    <property type="match status" value="1"/>
</dbReference>
<keyword evidence="3" id="KW-0285">Flavoprotein</keyword>
<comment type="cofactor">
    <cofactor evidence="1 5">
        <name>FAD</name>
        <dbReference type="ChEBI" id="CHEBI:57692"/>
    </cofactor>
</comment>
<dbReference type="RefSeq" id="WP_158461259.1">
    <property type="nucleotide sequence ID" value="NZ_CP008947.1"/>
</dbReference>
<dbReference type="GO" id="GO:0016614">
    <property type="term" value="F:oxidoreductase activity, acting on CH-OH group of donors"/>
    <property type="evidence" value="ECO:0007669"/>
    <property type="project" value="InterPro"/>
</dbReference>
<dbReference type="AlphaFoldDB" id="A0A076EHN9"/>
<evidence type="ECO:0000256" key="3">
    <source>
        <dbReference type="ARBA" id="ARBA00022630"/>
    </source>
</evidence>
<dbReference type="Pfam" id="PF00732">
    <property type="entry name" value="GMC_oxred_N"/>
    <property type="match status" value="1"/>
</dbReference>
<evidence type="ECO:0000256" key="4">
    <source>
        <dbReference type="ARBA" id="ARBA00022827"/>
    </source>
</evidence>
<dbReference type="InterPro" id="IPR036188">
    <property type="entry name" value="FAD/NAD-bd_sf"/>
</dbReference>
<gene>
    <name evidence="7" type="ORF">EP51_14300</name>
</gene>
<dbReference type="PIRSF" id="PIRSF000137">
    <property type="entry name" value="Alcohol_oxidase"/>
    <property type="match status" value="1"/>
</dbReference>
<dbReference type="PROSITE" id="PS00624">
    <property type="entry name" value="GMC_OXRED_2"/>
    <property type="match status" value="1"/>
</dbReference>
<dbReference type="PANTHER" id="PTHR11552:SF147">
    <property type="entry name" value="CHOLINE DEHYDROGENASE, MITOCHONDRIAL"/>
    <property type="match status" value="1"/>
</dbReference>
<feature type="binding site" evidence="5">
    <location>
        <position position="222"/>
    </location>
    <ligand>
        <name>FAD</name>
        <dbReference type="ChEBI" id="CHEBI:57692"/>
    </ligand>
</feature>
<sequence length="539" mass="58065">MDGYNVIVVGAGSTGAVIAARLSERPNCTVTLLEAGPVYERLEDFPTSLLDPADMRESMPGAPHSWAMPGTILPGVQIPIPRGKVSGGSSSINGAYFERGTRADFDSWVKLGNDAWSYDEVLPYFKRSETDLNFATDVHGTEGPVRVNREAQDRSPEFTGAFEAACRELGFPEERDKNSGASGGFGPIPMNIDGGHRLSTAITYLLPAAQRPNLAVIGNAYVRRVLVENGRCVGVEADIDGERQVLRGDRIVVSAGALRSPHLLMHSGIGPAEHLRSHGIEVVVDLPGVGQNLMDHPELSMQWDMPGKHPATPGRGVITSALNWTSEGSDQIDDLEILPFVSTAADLMRITSMIKNPKQAFGALRNTSTKFLIEQAKALRFPFTVIGLQAEDSRGSVTLASADPTDAPRLDWNLLSEENDRRRMREGVRVAADLFGSNAMRSAKGRAVNLSASDLVDDKTIDEWVTQHIFAVGHPSCTCRMGPDDDQLAVVDQFGSVRGIEGLTVADTSIFPVLTSRGPNATAIMLGERIADVIATTQN</sequence>
<dbReference type="eggNOG" id="COG2303">
    <property type="taxonomic scope" value="Bacteria"/>
</dbReference>
<evidence type="ECO:0000256" key="2">
    <source>
        <dbReference type="ARBA" id="ARBA00010790"/>
    </source>
</evidence>
<evidence type="ECO:0000256" key="5">
    <source>
        <dbReference type="PIRSR" id="PIRSR000137-2"/>
    </source>
</evidence>
<dbReference type="Gene3D" id="3.50.50.60">
    <property type="entry name" value="FAD/NAD(P)-binding domain"/>
    <property type="match status" value="1"/>
</dbReference>
<dbReference type="GO" id="GO:0050660">
    <property type="term" value="F:flavin adenine dinucleotide binding"/>
    <property type="evidence" value="ECO:0007669"/>
    <property type="project" value="InterPro"/>
</dbReference>